<dbReference type="Gene3D" id="3.40.50.880">
    <property type="match status" value="1"/>
</dbReference>
<keyword evidence="7 10" id="KW-0378">Hydrolase</keyword>
<evidence type="ECO:0000256" key="2">
    <source>
        <dbReference type="ARBA" id="ARBA00002039"/>
    </source>
</evidence>
<comment type="function">
    <text evidence="2">Exopeptidase that catalyzes the hydrolytic cleavage of multi-L-arginyl-poly-L-aspartic acid (cyanophycin; a water-insoluble reserve polymer) into aspartate-arginine dipeptides.</text>
</comment>
<proteinExistence type="inferred from homology"/>
<dbReference type="GO" id="GO:0008241">
    <property type="term" value="F:peptidyl-dipeptidase activity"/>
    <property type="evidence" value="ECO:0007669"/>
    <property type="project" value="UniProtKB-EC"/>
</dbReference>
<dbReference type="CDD" id="cd03145">
    <property type="entry name" value="GAT1_cyanophycinase"/>
    <property type="match status" value="1"/>
</dbReference>
<dbReference type="AlphaFoldDB" id="A0A9X4EXE6"/>
<dbReference type="EC" id="3.4.15.6" evidence="4"/>
<evidence type="ECO:0000256" key="8">
    <source>
        <dbReference type="ARBA" id="ARBA00022825"/>
    </source>
</evidence>
<dbReference type="InterPro" id="IPR005320">
    <property type="entry name" value="Peptidase_S51"/>
</dbReference>
<keyword evidence="10" id="KW-0121">Carboxypeptidase</keyword>
<accession>A0A9X4EXE6</accession>
<dbReference type="EMBL" id="JAKNBA010000066">
    <property type="protein sequence ID" value="MDE1244162.1"/>
    <property type="molecule type" value="Genomic_DNA"/>
</dbReference>
<keyword evidence="9" id="KW-0732">Signal</keyword>
<evidence type="ECO:0000256" key="9">
    <source>
        <dbReference type="SAM" id="SignalP"/>
    </source>
</evidence>
<dbReference type="PANTHER" id="PTHR36175:SF1">
    <property type="entry name" value="CYANOPHYCINASE"/>
    <property type="match status" value="1"/>
</dbReference>
<keyword evidence="6" id="KW-0645">Protease</keyword>
<dbReference type="RefSeq" id="WP_274683950.1">
    <property type="nucleotide sequence ID" value="NZ_JAKNAW010000013.1"/>
</dbReference>
<evidence type="ECO:0000256" key="6">
    <source>
        <dbReference type="ARBA" id="ARBA00022670"/>
    </source>
</evidence>
<dbReference type="PANTHER" id="PTHR36175">
    <property type="entry name" value="CYANOPHYCINASE"/>
    <property type="match status" value="1"/>
</dbReference>
<dbReference type="GO" id="GO:0004180">
    <property type="term" value="F:carboxypeptidase activity"/>
    <property type="evidence" value="ECO:0007669"/>
    <property type="project" value="UniProtKB-KW"/>
</dbReference>
<dbReference type="GO" id="GO:0006508">
    <property type="term" value="P:proteolysis"/>
    <property type="evidence" value="ECO:0007669"/>
    <property type="project" value="UniProtKB-KW"/>
</dbReference>
<dbReference type="SUPFAM" id="SSF52317">
    <property type="entry name" value="Class I glutamine amidotransferase-like"/>
    <property type="match status" value="1"/>
</dbReference>
<organism evidence="10 11">
    <name type="scientific">Vibrio aestuarianus</name>
    <dbReference type="NCBI Taxonomy" id="28171"/>
    <lineage>
        <taxon>Bacteria</taxon>
        <taxon>Pseudomonadati</taxon>
        <taxon>Pseudomonadota</taxon>
        <taxon>Gammaproteobacteria</taxon>
        <taxon>Vibrionales</taxon>
        <taxon>Vibrionaceae</taxon>
        <taxon>Vibrio</taxon>
    </lineage>
</organism>
<feature type="signal peptide" evidence="9">
    <location>
        <begin position="1"/>
        <end position="20"/>
    </location>
</feature>
<evidence type="ECO:0000256" key="3">
    <source>
        <dbReference type="ARBA" id="ARBA00006534"/>
    </source>
</evidence>
<protein>
    <recommendedName>
        <fullName evidence="5">Cyanophycinase</fullName>
        <ecNumber evidence="4">3.4.15.6</ecNumber>
    </recommendedName>
</protein>
<dbReference type="InterPro" id="IPR029062">
    <property type="entry name" value="Class_I_gatase-like"/>
</dbReference>
<reference evidence="10" key="1">
    <citation type="submission" date="2022-02" db="EMBL/GenBank/DDBJ databases">
        <title>Emergence and expansion in Europe of a Vibrio aestuarianus clonal complex pathogenic for oysters.</title>
        <authorList>
            <person name="Mesnil A."/>
            <person name="Travers M.-A."/>
        </authorList>
    </citation>
    <scope>NUCLEOTIDE SEQUENCE</scope>
    <source>
        <strain evidence="10">19_064_11T1</strain>
    </source>
</reference>
<evidence type="ECO:0000256" key="5">
    <source>
        <dbReference type="ARBA" id="ARBA00015719"/>
    </source>
</evidence>
<evidence type="ECO:0000256" key="4">
    <source>
        <dbReference type="ARBA" id="ARBA00013115"/>
    </source>
</evidence>
<comment type="catalytic activity">
    <reaction evidence="1">
        <text>[L-4-(L-arginin-2-N-yl)aspartate](n) + H2O = [L-4-(L-arginin-2-N-yl)aspartate](n-1) + L-4-(L-arginin-2-N-yl)aspartate</text>
        <dbReference type="Rhea" id="RHEA:12845"/>
        <dbReference type="Rhea" id="RHEA-COMP:13728"/>
        <dbReference type="Rhea" id="RHEA-COMP:13734"/>
        <dbReference type="ChEBI" id="CHEBI:15377"/>
        <dbReference type="ChEBI" id="CHEBI:137986"/>
        <dbReference type="ChEBI" id="CHEBI:137991"/>
        <dbReference type="EC" id="3.4.15.6"/>
    </reaction>
</comment>
<dbReference type="Proteomes" id="UP001140979">
    <property type="component" value="Unassembled WGS sequence"/>
</dbReference>
<dbReference type="InterPro" id="IPR011811">
    <property type="entry name" value="Peptidase_S51_cyanophycinase"/>
</dbReference>
<dbReference type="GO" id="GO:0008236">
    <property type="term" value="F:serine-type peptidase activity"/>
    <property type="evidence" value="ECO:0007669"/>
    <property type="project" value="UniProtKB-KW"/>
</dbReference>
<evidence type="ECO:0000313" key="11">
    <source>
        <dbReference type="Proteomes" id="UP001140979"/>
    </source>
</evidence>
<dbReference type="NCBIfam" id="TIGR02069">
    <property type="entry name" value="cyanophycinase"/>
    <property type="match status" value="1"/>
</dbReference>
<evidence type="ECO:0000256" key="7">
    <source>
        <dbReference type="ARBA" id="ARBA00022801"/>
    </source>
</evidence>
<keyword evidence="8" id="KW-0720">Serine protease</keyword>
<feature type="chain" id="PRO_5040912000" description="Cyanophycinase" evidence="9">
    <location>
        <begin position="21"/>
        <end position="414"/>
    </location>
</feature>
<evidence type="ECO:0000313" key="10">
    <source>
        <dbReference type="EMBL" id="MDE1244162.1"/>
    </source>
</evidence>
<name>A0A9X4EXE6_9VIBR</name>
<comment type="caution">
    <text evidence="10">The sequence shown here is derived from an EMBL/GenBank/DDBJ whole genome shotgun (WGS) entry which is preliminary data.</text>
</comment>
<sequence length="414" mass="44877">MKQHVITVTLAMTLALPAAAEEQHGTLVIAGGALSSATMDVYETFVNSVDSDEVRIGIVPAATGSINKNFIQLQEIFSQLGVSKNHVVLLPLAVKDDKKTKDTDESTWVANGNDTQLANDVKKLNAIWFVGGDQTLITKVLLNKDGTDTEVLGSIREVFHNGGVIGGTSAGAAIMSETMIAGGNSTGALFEGFKQDYTSMDEQEYGPVVTRKGVNFFTYGTIDQHFDRKARLGRLIVSLLEQADSQSGYGVDEGTAMVVKNDIATVVGQGGVTVVDVSSAKHAHNQYPLKASNIRLSYLQPGDEYNLSSYVYKSRPKSYKTVGHEYFDVPSASVSGIMSSNRNLDEFIGFNLLDNKSATQAVSWALDGKNQGVRLTFSQDEKTQGYWSQDITADVYSFEHLKLSIEPISVQFND</sequence>
<evidence type="ECO:0000256" key="1">
    <source>
        <dbReference type="ARBA" id="ARBA00001092"/>
    </source>
</evidence>
<dbReference type="Pfam" id="PF03575">
    <property type="entry name" value="Peptidase_S51"/>
    <property type="match status" value="1"/>
</dbReference>
<gene>
    <name evidence="10" type="ORF">L9W94_18885</name>
</gene>
<comment type="similarity">
    <text evidence="3">Belongs to the peptidase S51 family.</text>
</comment>